<dbReference type="InterPro" id="IPR021682">
    <property type="entry name" value="DUF2933"/>
</dbReference>
<organism evidence="2 3">
    <name type="scientific">Oceanibaculum indicum</name>
    <dbReference type="NCBI Taxonomy" id="526216"/>
    <lineage>
        <taxon>Bacteria</taxon>
        <taxon>Pseudomonadati</taxon>
        <taxon>Pseudomonadota</taxon>
        <taxon>Alphaproteobacteria</taxon>
        <taxon>Rhodospirillales</taxon>
        <taxon>Oceanibaculaceae</taxon>
        <taxon>Oceanibaculum</taxon>
    </lineage>
</organism>
<dbReference type="Proteomes" id="UP000277424">
    <property type="component" value="Unassembled WGS sequence"/>
</dbReference>
<dbReference type="EMBL" id="RBIG01000002">
    <property type="protein sequence ID" value="RKQ70547.1"/>
    <property type="molecule type" value="Genomic_DNA"/>
</dbReference>
<proteinExistence type="predicted"/>
<feature type="transmembrane region" description="Helical" evidence="1">
    <location>
        <begin position="36"/>
        <end position="55"/>
    </location>
</feature>
<accession>A0A420WHV5</accession>
<evidence type="ECO:0000256" key="1">
    <source>
        <dbReference type="SAM" id="Phobius"/>
    </source>
</evidence>
<dbReference type="OrthoDB" id="6058379at2"/>
<name>A0A420WHV5_9PROT</name>
<gene>
    <name evidence="2" type="ORF">BCL74_2495</name>
</gene>
<dbReference type="AlphaFoldDB" id="A0A420WHV5"/>
<reference evidence="2 3" key="1">
    <citation type="submission" date="2018-10" db="EMBL/GenBank/DDBJ databases">
        <title>Comparative analysis of microorganisms from saline springs in Andes Mountain Range, Colombia.</title>
        <authorList>
            <person name="Rubin E."/>
        </authorList>
    </citation>
    <scope>NUCLEOTIDE SEQUENCE [LARGE SCALE GENOMIC DNA]</scope>
    <source>
        <strain evidence="2 3">USBA 36</strain>
    </source>
</reference>
<keyword evidence="1" id="KW-1133">Transmembrane helix</keyword>
<keyword evidence="1" id="KW-0812">Transmembrane</keyword>
<dbReference type="RefSeq" id="WP_121220386.1">
    <property type="nucleotide sequence ID" value="NZ_RBIG01000002.1"/>
</dbReference>
<protein>
    <recommendedName>
        <fullName evidence="4">DUF2933 family protein</fullName>
    </recommendedName>
</protein>
<comment type="caution">
    <text evidence="2">The sequence shown here is derived from an EMBL/GenBank/DDBJ whole genome shotgun (WGS) entry which is preliminary data.</text>
</comment>
<sequence>MKTNQTGFLNTPAGYAVCLMLAALAIFLWVEYRLQVAEALPLLLPLLICIGLHVFMHRGHGGHGDGR</sequence>
<keyword evidence="1" id="KW-0472">Membrane</keyword>
<evidence type="ECO:0000313" key="2">
    <source>
        <dbReference type="EMBL" id="RKQ70547.1"/>
    </source>
</evidence>
<feature type="transmembrane region" description="Helical" evidence="1">
    <location>
        <begin position="12"/>
        <end position="30"/>
    </location>
</feature>
<evidence type="ECO:0000313" key="3">
    <source>
        <dbReference type="Proteomes" id="UP000277424"/>
    </source>
</evidence>
<dbReference type="Pfam" id="PF11666">
    <property type="entry name" value="DUF2933"/>
    <property type="match status" value="1"/>
</dbReference>
<evidence type="ECO:0008006" key="4">
    <source>
        <dbReference type="Google" id="ProtNLM"/>
    </source>
</evidence>